<name>A0A5E4Z5W5_9BURK</name>
<keyword evidence="2" id="KW-1185">Reference proteome</keyword>
<proteinExistence type="predicted"/>
<evidence type="ECO:0000313" key="1">
    <source>
        <dbReference type="EMBL" id="VVE56132.1"/>
    </source>
</evidence>
<dbReference type="AlphaFoldDB" id="A0A5E4Z5W5"/>
<dbReference type="RefSeq" id="WP_150587300.1">
    <property type="nucleotide sequence ID" value="NZ_CABPSE010000034.1"/>
</dbReference>
<dbReference type="EMBL" id="CABPSE010000034">
    <property type="protein sequence ID" value="VVE56132.1"/>
    <property type="molecule type" value="Genomic_DNA"/>
</dbReference>
<reference evidence="1 2" key="1">
    <citation type="submission" date="2019-08" db="EMBL/GenBank/DDBJ databases">
        <authorList>
            <person name="Peeters C."/>
        </authorList>
    </citation>
    <scope>NUCLEOTIDE SEQUENCE [LARGE SCALE GENOMIC DNA]</scope>
    <source>
        <strain evidence="1 2">LMG 31111</strain>
    </source>
</reference>
<protein>
    <submittedName>
        <fullName evidence="1">Uncharacterized protein</fullName>
    </submittedName>
</protein>
<organism evidence="1 2">
    <name type="scientific">Pandoraea communis</name>
    <dbReference type="NCBI Taxonomy" id="2508297"/>
    <lineage>
        <taxon>Bacteria</taxon>
        <taxon>Pseudomonadati</taxon>
        <taxon>Pseudomonadota</taxon>
        <taxon>Betaproteobacteria</taxon>
        <taxon>Burkholderiales</taxon>
        <taxon>Burkholderiaceae</taxon>
        <taxon>Pandoraea</taxon>
    </lineage>
</organism>
<accession>A0A5E4Z5W5</accession>
<evidence type="ECO:0000313" key="2">
    <source>
        <dbReference type="Proteomes" id="UP000383971"/>
    </source>
</evidence>
<sequence>MSLQQKMRLLSHFMPAGFPHFRHGNRDYLYLRDVPYELETVFSTWLSRQPADVLVYDAPDGWLIRAPKGIAVSQTGWEEFVYWMAHTLREKLSQAEFEAQQLSVTQKPDTAQ</sequence>
<gene>
    <name evidence="1" type="ORF">PCO31111_05097</name>
</gene>
<dbReference type="Proteomes" id="UP000383971">
    <property type="component" value="Unassembled WGS sequence"/>
</dbReference>